<keyword evidence="2" id="KW-0963">Cytoplasm</keyword>
<feature type="region of interest" description="Disordered" evidence="7">
    <location>
        <begin position="136"/>
        <end position="157"/>
    </location>
</feature>
<dbReference type="AlphaFoldDB" id="A0A0H5FS59"/>
<reference evidence="9" key="1">
    <citation type="submission" date="2015-06" db="EMBL/GenBank/DDBJ databases">
        <title>Genetic Architecture Underlying Mating-Type Determination in the Yeast Leucosporidium scottii and the Evolution of Mating Systems in Basidiomycetes.</title>
        <authorList>
            <person name="Maia T.M."/>
            <person name="Lopes S."/>
            <person name="Almeida J.M.G.C.F."/>
            <person name="Rosa L.H."/>
            <person name="Sampaio J.P."/>
            <person name="Goncalves P."/>
            <person name="Coelho M.A."/>
        </authorList>
    </citation>
    <scope>NUCLEOTIDE SEQUENCE</scope>
</reference>
<dbReference type="FunFam" id="1.10.287.3700:FF:000001">
    <property type="entry name" value="PAN2-PAN3 deadenylation complex subunit PAN3"/>
    <property type="match status" value="1"/>
</dbReference>
<comment type="subcellular location">
    <subcellularLocation>
        <location evidence="1">Cytoplasm</location>
    </subcellularLocation>
</comment>
<dbReference type="InterPro" id="IPR030844">
    <property type="entry name" value="PAN3"/>
</dbReference>
<feature type="domain" description="Pan3 C-terminal knob" evidence="8">
    <location>
        <begin position="576"/>
        <end position="694"/>
    </location>
</feature>
<keyword evidence="5" id="KW-0067">ATP-binding</keyword>
<evidence type="ECO:0000256" key="1">
    <source>
        <dbReference type="ARBA" id="ARBA00004496"/>
    </source>
</evidence>
<evidence type="ECO:0000256" key="6">
    <source>
        <dbReference type="ARBA" id="ARBA00023054"/>
    </source>
</evidence>
<dbReference type="GO" id="GO:0031251">
    <property type="term" value="C:PAN complex"/>
    <property type="evidence" value="ECO:0007669"/>
    <property type="project" value="InterPro"/>
</dbReference>
<dbReference type="PANTHER" id="PTHR12272">
    <property type="entry name" value="DEADENYLATION COMPLEX SUBUNIT PAN3"/>
    <property type="match status" value="1"/>
</dbReference>
<evidence type="ECO:0000256" key="7">
    <source>
        <dbReference type="SAM" id="MobiDB-lite"/>
    </source>
</evidence>
<keyword evidence="6" id="KW-0175">Coiled coil</keyword>
<dbReference type="Gene3D" id="1.20.5.5160">
    <property type="match status" value="1"/>
</dbReference>
<dbReference type="SUPFAM" id="SSF56112">
    <property type="entry name" value="Protein kinase-like (PK-like)"/>
    <property type="match status" value="1"/>
</dbReference>
<feature type="non-terminal residue" evidence="9">
    <location>
        <position position="1"/>
    </location>
</feature>
<dbReference type="Gene3D" id="1.10.510.10">
    <property type="entry name" value="Transferase(Phosphotransferase) domain 1"/>
    <property type="match status" value="1"/>
</dbReference>
<evidence type="ECO:0000259" key="8">
    <source>
        <dbReference type="Pfam" id="PF18101"/>
    </source>
</evidence>
<dbReference type="EMBL" id="LN868511">
    <property type="protein sequence ID" value="CRX79197.1"/>
    <property type="molecule type" value="Genomic_DNA"/>
</dbReference>
<name>A0A0H5FS59_9BASI</name>
<dbReference type="InterPro" id="IPR041332">
    <property type="entry name" value="Pan3_CK"/>
</dbReference>
<dbReference type="GO" id="GO:0006397">
    <property type="term" value="P:mRNA processing"/>
    <property type="evidence" value="ECO:0007669"/>
    <property type="project" value="UniProtKB-KW"/>
</dbReference>
<keyword evidence="3" id="KW-0507">mRNA processing</keyword>
<gene>
    <name evidence="9" type="ORF">ls5931a1_00024</name>
</gene>
<dbReference type="PANTHER" id="PTHR12272:SF11">
    <property type="entry name" value="PAN2-PAN3 DEADENYLATION COMPLEX SUBUNIT PAN3"/>
    <property type="match status" value="1"/>
</dbReference>
<dbReference type="GO" id="GO:0000932">
    <property type="term" value="C:P-body"/>
    <property type="evidence" value="ECO:0007669"/>
    <property type="project" value="TreeGrafter"/>
</dbReference>
<evidence type="ECO:0000256" key="5">
    <source>
        <dbReference type="ARBA" id="ARBA00022840"/>
    </source>
</evidence>
<sequence>PTLPLPINLVNLQEEDRLQKTRSSVATSSFTVNVASRTRDALTPINYQIQNLPLLLLNSLQPALPFLLRRLLALKCSSQEQEQEQGELGLALQEEEEEGAWELELKNSYPVEQKRLNGIAFQNKLLEAAAQQQAGVGSGAPSPVGSDAQHQQQQQQGLAEYYGQMDLACTTLRKECTTTRTATADTGMDMVKIPTLALKAGWVISFDNLYLQYHLYHPLPSSSSQGPTGSFFLPPSLHISLTSKSEATHATPSVDMKLPEEVGGYTGLMPLDKGNSSAGAEGVGGGGWAGYRSWVYKAWKEVDGRAYCLRRIEGFRLQHEQAISVVEKWTRIRHPGLVAIKEAFTTRAFGDHSIIFVYEYHPTSLTLYEQHLSPLSSLPPNPWSLPSQPSPTTLYRRPTSTLPSPSNAAPGGGGGIPERIMWSYIVQLGSTIKAIHNSGMAIRGGLEVNRVLVTGKNRVRVGGAGVVDVLLWEGGGVGGYQQDDLLSFGKLILTLCCGSPTSVHNLPKSVDHISRVYSPDLKNVVLYLLSKPGPRKTIEEVLALMGARVLDELNASFLSGSFSLVVVELTLHFRNISTEDTLEAELMRELENGRLVRLLTKFGFINERPEFDHDPRWAETGDRYLIKLFRDFVFHQVDENGRPVTDLSHVIMCLNKLDAGVDEKIMLVSRDEQSCLIVSYREIKNCIEGAFLDLSR</sequence>
<feature type="compositionally biased region" description="Low complexity" evidence="7">
    <location>
        <begin position="136"/>
        <end position="156"/>
    </location>
</feature>
<dbReference type="Pfam" id="PF18101">
    <property type="entry name" value="Pan3_CK"/>
    <property type="match status" value="1"/>
</dbReference>
<accession>A0A0H5FS59</accession>
<dbReference type="GO" id="GO:0005524">
    <property type="term" value="F:ATP binding"/>
    <property type="evidence" value="ECO:0007669"/>
    <property type="project" value="UniProtKB-KW"/>
</dbReference>
<evidence type="ECO:0000313" key="9">
    <source>
        <dbReference type="EMBL" id="CRX79197.1"/>
    </source>
</evidence>
<evidence type="ECO:0000256" key="3">
    <source>
        <dbReference type="ARBA" id="ARBA00022664"/>
    </source>
</evidence>
<dbReference type="GO" id="GO:0008143">
    <property type="term" value="F:poly(A) binding"/>
    <property type="evidence" value="ECO:0007669"/>
    <property type="project" value="TreeGrafter"/>
</dbReference>
<organism evidence="9">
    <name type="scientific">Leucosporidium scottii</name>
    <dbReference type="NCBI Taxonomy" id="5278"/>
    <lineage>
        <taxon>Eukaryota</taxon>
        <taxon>Fungi</taxon>
        <taxon>Dikarya</taxon>
        <taxon>Basidiomycota</taxon>
        <taxon>Pucciniomycotina</taxon>
        <taxon>Microbotryomycetes</taxon>
        <taxon>Leucosporidiales</taxon>
        <taxon>Leucosporidium</taxon>
    </lineage>
</organism>
<protein>
    <recommendedName>
        <fullName evidence="8">Pan3 C-terminal knob domain-containing protein</fullName>
    </recommendedName>
</protein>
<proteinExistence type="inferred from homology"/>
<dbReference type="InterPro" id="IPR011009">
    <property type="entry name" value="Kinase-like_dom_sf"/>
</dbReference>
<dbReference type="Gene3D" id="1.10.287.3700">
    <property type="match status" value="1"/>
</dbReference>
<dbReference type="GO" id="GO:0000289">
    <property type="term" value="P:nuclear-transcribed mRNA poly(A) tail shortening"/>
    <property type="evidence" value="ECO:0007669"/>
    <property type="project" value="InterPro"/>
</dbReference>
<feature type="region of interest" description="Disordered" evidence="7">
    <location>
        <begin position="379"/>
        <end position="413"/>
    </location>
</feature>
<evidence type="ECO:0000256" key="4">
    <source>
        <dbReference type="ARBA" id="ARBA00022741"/>
    </source>
</evidence>
<dbReference type="HAMAP" id="MF_03181">
    <property type="entry name" value="PAN3"/>
    <property type="match status" value="1"/>
</dbReference>
<keyword evidence="4" id="KW-0547">Nucleotide-binding</keyword>
<evidence type="ECO:0000256" key="2">
    <source>
        <dbReference type="ARBA" id="ARBA00022490"/>
    </source>
</evidence>
<feature type="compositionally biased region" description="Polar residues" evidence="7">
    <location>
        <begin position="398"/>
        <end position="407"/>
    </location>
</feature>